<dbReference type="KEGG" id="ote:Oter_2330"/>
<evidence type="ECO:0000313" key="4">
    <source>
        <dbReference type="Proteomes" id="UP000007013"/>
    </source>
</evidence>
<feature type="transmembrane region" description="Helical" evidence="1">
    <location>
        <begin position="131"/>
        <end position="151"/>
    </location>
</feature>
<dbReference type="SMART" id="SM00387">
    <property type="entry name" value="HATPase_c"/>
    <property type="match status" value="1"/>
</dbReference>
<accession>B1ZQK3</accession>
<dbReference type="InterPro" id="IPR036890">
    <property type="entry name" value="HATPase_C_sf"/>
</dbReference>
<dbReference type="InterPro" id="IPR005467">
    <property type="entry name" value="His_kinase_dom"/>
</dbReference>
<dbReference type="Gene3D" id="3.30.565.10">
    <property type="entry name" value="Histidine kinase-like ATPase, C-terminal domain"/>
    <property type="match status" value="1"/>
</dbReference>
<evidence type="ECO:0000256" key="1">
    <source>
        <dbReference type="SAM" id="Phobius"/>
    </source>
</evidence>
<dbReference type="eggNOG" id="COG2972">
    <property type="taxonomic scope" value="Bacteria"/>
</dbReference>
<feature type="transmembrane region" description="Helical" evidence="1">
    <location>
        <begin position="45"/>
        <end position="67"/>
    </location>
</feature>
<dbReference type="PROSITE" id="PS50109">
    <property type="entry name" value="HIS_KIN"/>
    <property type="match status" value="1"/>
</dbReference>
<feature type="domain" description="Histidine kinase" evidence="2">
    <location>
        <begin position="269"/>
        <end position="362"/>
    </location>
</feature>
<proteinExistence type="predicted"/>
<dbReference type="HOGENOM" id="CLU_020473_1_1_0"/>
<dbReference type="PANTHER" id="PTHR34220:SF7">
    <property type="entry name" value="SENSOR HISTIDINE KINASE YPDA"/>
    <property type="match status" value="1"/>
</dbReference>
<protein>
    <submittedName>
        <fullName evidence="3">Signal transduction histidine kinase, LytS</fullName>
    </submittedName>
</protein>
<dbReference type="InterPro" id="IPR050640">
    <property type="entry name" value="Bact_2-comp_sensor_kinase"/>
</dbReference>
<dbReference type="OrthoDB" id="181312at2"/>
<dbReference type="SUPFAM" id="SSF55874">
    <property type="entry name" value="ATPase domain of HSP90 chaperone/DNA topoisomerase II/histidine kinase"/>
    <property type="match status" value="1"/>
</dbReference>
<evidence type="ECO:0000259" key="2">
    <source>
        <dbReference type="PROSITE" id="PS50109"/>
    </source>
</evidence>
<feature type="transmembrane region" description="Helical" evidence="1">
    <location>
        <begin position="88"/>
        <end position="111"/>
    </location>
</feature>
<dbReference type="GO" id="GO:0016020">
    <property type="term" value="C:membrane"/>
    <property type="evidence" value="ECO:0007669"/>
    <property type="project" value="InterPro"/>
</dbReference>
<dbReference type="PANTHER" id="PTHR34220">
    <property type="entry name" value="SENSOR HISTIDINE KINASE YPDA"/>
    <property type="match status" value="1"/>
</dbReference>
<dbReference type="Pfam" id="PF02518">
    <property type="entry name" value="HATPase_c"/>
    <property type="match status" value="1"/>
</dbReference>
<reference evidence="3 4" key="1">
    <citation type="journal article" date="2011" name="J. Bacteriol.">
        <title>Genome sequence of the verrucomicrobium Opitutus terrae PB90-1, an abundant inhabitant of rice paddy soil ecosystems.</title>
        <authorList>
            <person name="van Passel M.W."/>
            <person name="Kant R."/>
            <person name="Palva A."/>
            <person name="Copeland A."/>
            <person name="Lucas S."/>
            <person name="Lapidus A."/>
            <person name="Glavina del Rio T."/>
            <person name="Pitluck S."/>
            <person name="Goltsman E."/>
            <person name="Clum A."/>
            <person name="Sun H."/>
            <person name="Schmutz J."/>
            <person name="Larimer F.W."/>
            <person name="Land M.L."/>
            <person name="Hauser L."/>
            <person name="Kyrpides N."/>
            <person name="Mikhailova N."/>
            <person name="Richardson P.P."/>
            <person name="Janssen P.H."/>
            <person name="de Vos W.M."/>
            <person name="Smidt H."/>
        </authorList>
    </citation>
    <scope>NUCLEOTIDE SEQUENCE [LARGE SCALE GENOMIC DNA]</scope>
    <source>
        <strain evidence="4">DSM 11246 / JCM 15787 / PB90-1</strain>
    </source>
</reference>
<keyword evidence="3" id="KW-0418">Kinase</keyword>
<keyword evidence="4" id="KW-1185">Reference proteome</keyword>
<dbReference type="GO" id="GO:0000155">
    <property type="term" value="F:phosphorelay sensor kinase activity"/>
    <property type="evidence" value="ECO:0007669"/>
    <property type="project" value="InterPro"/>
</dbReference>
<gene>
    <name evidence="3" type="ordered locus">Oter_2330</name>
</gene>
<dbReference type="AlphaFoldDB" id="B1ZQK3"/>
<dbReference type="Pfam" id="PF06580">
    <property type="entry name" value="His_kinase"/>
    <property type="match status" value="1"/>
</dbReference>
<dbReference type="InterPro" id="IPR003594">
    <property type="entry name" value="HATPase_dom"/>
</dbReference>
<dbReference type="Proteomes" id="UP000007013">
    <property type="component" value="Chromosome"/>
</dbReference>
<keyword evidence="1" id="KW-0472">Membrane</keyword>
<dbReference type="STRING" id="452637.Oter_2330"/>
<keyword evidence="1" id="KW-0812">Transmembrane</keyword>
<dbReference type="RefSeq" id="WP_012375149.1">
    <property type="nucleotide sequence ID" value="NC_010571.1"/>
</dbReference>
<name>B1ZQK3_OPITP</name>
<dbReference type="EMBL" id="CP001032">
    <property type="protein sequence ID" value="ACB75612.1"/>
    <property type="molecule type" value="Genomic_DNA"/>
</dbReference>
<sequence length="362" mass="40571">MLRSPSPLRRLLGALGFLVLWSLIGFAFAGQFYLSSSLIGRSITWTQAISYSLADWYVWAVLSLPIARLTRRVSAEPHRPWRTAGIHLAAALGFALIYVVLRALVGQAHSWLIDEEATFAEIFVPLLAKTYPFNLLIYGVIVSVTHALDYYRKYHERTVQALELEKHLTEARLQSLLRQLKPHFLFNALNGIASLMYSDVAAAERMLVRLSELLRQTMSQTGAPLTPLRQEIAFLERYLEIERIRFRDRLTVQFEIDPATLDAQVPSLILQPLVENAIRHGIEPQMRTGRIVLRSAVVGDNLVLSVSDNGGGMPAGGFKREGIGLANSRARLAELYGDDQQFELTNQPEGGLCVRLSFPFAT</sequence>
<evidence type="ECO:0000313" key="3">
    <source>
        <dbReference type="EMBL" id="ACB75612.1"/>
    </source>
</evidence>
<keyword evidence="1" id="KW-1133">Transmembrane helix</keyword>
<organism evidence="3 4">
    <name type="scientific">Opitutus terrae (strain DSM 11246 / JCM 15787 / PB90-1)</name>
    <dbReference type="NCBI Taxonomy" id="452637"/>
    <lineage>
        <taxon>Bacteria</taxon>
        <taxon>Pseudomonadati</taxon>
        <taxon>Verrucomicrobiota</taxon>
        <taxon>Opitutia</taxon>
        <taxon>Opitutales</taxon>
        <taxon>Opitutaceae</taxon>
        <taxon>Opitutus</taxon>
    </lineage>
</organism>
<dbReference type="InterPro" id="IPR010559">
    <property type="entry name" value="Sig_transdc_His_kin_internal"/>
</dbReference>
<keyword evidence="3" id="KW-0808">Transferase</keyword>